<organism evidence="2 3">
    <name type="scientific">Mesorhabditis spiculigera</name>
    <dbReference type="NCBI Taxonomy" id="96644"/>
    <lineage>
        <taxon>Eukaryota</taxon>
        <taxon>Metazoa</taxon>
        <taxon>Ecdysozoa</taxon>
        <taxon>Nematoda</taxon>
        <taxon>Chromadorea</taxon>
        <taxon>Rhabditida</taxon>
        <taxon>Rhabditina</taxon>
        <taxon>Rhabditomorpha</taxon>
        <taxon>Rhabditoidea</taxon>
        <taxon>Rhabditidae</taxon>
        <taxon>Mesorhabditinae</taxon>
        <taxon>Mesorhabditis</taxon>
    </lineage>
</organism>
<evidence type="ECO:0000313" key="3">
    <source>
        <dbReference type="Proteomes" id="UP001177023"/>
    </source>
</evidence>
<reference evidence="2" key="1">
    <citation type="submission" date="2023-06" db="EMBL/GenBank/DDBJ databases">
        <authorList>
            <person name="Delattre M."/>
        </authorList>
    </citation>
    <scope>NUCLEOTIDE SEQUENCE</scope>
    <source>
        <strain evidence="2">AF72</strain>
    </source>
</reference>
<gene>
    <name evidence="2" type="ORF">MSPICULIGERA_LOCUS1047</name>
</gene>
<feature type="non-terminal residue" evidence="2">
    <location>
        <position position="126"/>
    </location>
</feature>
<feature type="transmembrane region" description="Helical" evidence="1">
    <location>
        <begin position="94"/>
        <end position="113"/>
    </location>
</feature>
<dbReference type="AlphaFoldDB" id="A0AA36C6B9"/>
<dbReference type="EMBL" id="CATQJA010000254">
    <property type="protein sequence ID" value="CAJ0558649.1"/>
    <property type="molecule type" value="Genomic_DNA"/>
</dbReference>
<keyword evidence="3" id="KW-1185">Reference proteome</keyword>
<proteinExistence type="predicted"/>
<protein>
    <submittedName>
        <fullName evidence="2">Uncharacterized protein</fullName>
    </submittedName>
</protein>
<name>A0AA36C6B9_9BILA</name>
<accession>A0AA36C6B9</accession>
<keyword evidence="1" id="KW-0812">Transmembrane</keyword>
<keyword evidence="1" id="KW-0472">Membrane</keyword>
<sequence>MMKPILAGERVIGLKIRDAEHDEALALRLAHVLLREALIKSPPPEGTRRLVHIRFVSAGNRRLNSSADGGINDYRVSLFIKAFKQLDRKTIRNAVLIIGELMSGIAVVIGQNFGGPENWPLHADFE</sequence>
<comment type="caution">
    <text evidence="2">The sequence shown here is derived from an EMBL/GenBank/DDBJ whole genome shotgun (WGS) entry which is preliminary data.</text>
</comment>
<evidence type="ECO:0000313" key="2">
    <source>
        <dbReference type="EMBL" id="CAJ0558649.1"/>
    </source>
</evidence>
<evidence type="ECO:0000256" key="1">
    <source>
        <dbReference type="SAM" id="Phobius"/>
    </source>
</evidence>
<keyword evidence="1" id="KW-1133">Transmembrane helix</keyword>
<dbReference type="Proteomes" id="UP001177023">
    <property type="component" value="Unassembled WGS sequence"/>
</dbReference>